<dbReference type="InterPro" id="IPR043519">
    <property type="entry name" value="NT_sf"/>
</dbReference>
<name>A0ABV8ITS6_9ACTN</name>
<organism evidence="1 2">
    <name type="scientific">Actinoplanes subglobosus</name>
    <dbReference type="NCBI Taxonomy" id="1547892"/>
    <lineage>
        <taxon>Bacteria</taxon>
        <taxon>Bacillati</taxon>
        <taxon>Actinomycetota</taxon>
        <taxon>Actinomycetes</taxon>
        <taxon>Micromonosporales</taxon>
        <taxon>Micromonosporaceae</taxon>
        <taxon>Actinoplanes</taxon>
    </lineage>
</organism>
<dbReference type="PANTHER" id="PTHR34822:SF1">
    <property type="entry name" value="GRPB FAMILY PROTEIN"/>
    <property type="match status" value="1"/>
</dbReference>
<dbReference type="Pfam" id="PF04229">
    <property type="entry name" value="GrpB"/>
    <property type="match status" value="1"/>
</dbReference>
<proteinExistence type="predicted"/>
<reference evidence="2" key="1">
    <citation type="journal article" date="2019" name="Int. J. Syst. Evol. Microbiol.">
        <title>The Global Catalogue of Microorganisms (GCM) 10K type strain sequencing project: providing services to taxonomists for standard genome sequencing and annotation.</title>
        <authorList>
            <consortium name="The Broad Institute Genomics Platform"/>
            <consortium name="The Broad Institute Genome Sequencing Center for Infectious Disease"/>
            <person name="Wu L."/>
            <person name="Ma J."/>
        </authorList>
    </citation>
    <scope>NUCLEOTIDE SEQUENCE [LARGE SCALE GENOMIC DNA]</scope>
    <source>
        <strain evidence="2">TBRC 5832</strain>
    </source>
</reference>
<dbReference type="InterPro" id="IPR007344">
    <property type="entry name" value="GrpB/CoaE"/>
</dbReference>
<sequence>MDGVRRDPIRMVTHRAQWAVDFERERARVAAVLAPWSAGPVEHIGSTAVPGLVAKPIIDMAVCLTDHRHGASARTALAGIGWVHAPEPGDADRRKWSFCLPDPGWRTHHLHVYEIGDPIPRSLTTFRDHLRGHPEDAAEYGRIKTMPAEADEHDRPRYRAGKAPFIEAVLRRARNAGAPRAPDP</sequence>
<dbReference type="Proteomes" id="UP001595867">
    <property type="component" value="Unassembled WGS sequence"/>
</dbReference>
<protein>
    <submittedName>
        <fullName evidence="1">GrpB family protein</fullName>
    </submittedName>
</protein>
<dbReference type="SUPFAM" id="SSF81301">
    <property type="entry name" value="Nucleotidyltransferase"/>
    <property type="match status" value="1"/>
</dbReference>
<keyword evidence="2" id="KW-1185">Reference proteome</keyword>
<accession>A0ABV8ITS6</accession>
<dbReference type="RefSeq" id="WP_378067355.1">
    <property type="nucleotide sequence ID" value="NZ_JBHSBL010000015.1"/>
</dbReference>
<evidence type="ECO:0000313" key="2">
    <source>
        <dbReference type="Proteomes" id="UP001595867"/>
    </source>
</evidence>
<comment type="caution">
    <text evidence="1">The sequence shown here is derived from an EMBL/GenBank/DDBJ whole genome shotgun (WGS) entry which is preliminary data.</text>
</comment>
<dbReference type="PANTHER" id="PTHR34822">
    <property type="entry name" value="GRPB DOMAIN PROTEIN (AFU_ORTHOLOGUE AFUA_1G01530)"/>
    <property type="match status" value="1"/>
</dbReference>
<dbReference type="EMBL" id="JBHSBL010000015">
    <property type="protein sequence ID" value="MFC4066387.1"/>
    <property type="molecule type" value="Genomic_DNA"/>
</dbReference>
<dbReference type="Gene3D" id="3.30.460.10">
    <property type="entry name" value="Beta Polymerase, domain 2"/>
    <property type="match status" value="1"/>
</dbReference>
<gene>
    <name evidence="1" type="ORF">ACFO0C_15750</name>
</gene>
<evidence type="ECO:0000313" key="1">
    <source>
        <dbReference type="EMBL" id="MFC4066387.1"/>
    </source>
</evidence>